<dbReference type="SMART" id="SM00644">
    <property type="entry name" value="Ami_2"/>
    <property type="match status" value="1"/>
</dbReference>
<dbReference type="EC" id="3.5.1.28" evidence="2"/>
<dbReference type="GO" id="GO:0071555">
    <property type="term" value="P:cell wall organization"/>
    <property type="evidence" value="ECO:0007669"/>
    <property type="project" value="UniProtKB-KW"/>
</dbReference>
<name>A0A418IPK1_STAXY</name>
<protein>
    <recommendedName>
        <fullName evidence="2">N-acetylmuramoyl-L-alanine amidase</fullName>
        <ecNumber evidence="2">3.5.1.28</ecNumber>
    </recommendedName>
</protein>
<keyword evidence="3" id="KW-0378">Hydrolase</keyword>
<dbReference type="Pfam" id="PF05257">
    <property type="entry name" value="CHAP"/>
    <property type="match status" value="1"/>
</dbReference>
<dbReference type="PANTHER" id="PTHR30417:SF1">
    <property type="entry name" value="N-ACETYLMURAMOYL-L-ALANINE AMIDASE AMID"/>
    <property type="match status" value="1"/>
</dbReference>
<dbReference type="PROSITE" id="PS50911">
    <property type="entry name" value="CHAP"/>
    <property type="match status" value="1"/>
</dbReference>
<keyword evidence="4" id="KW-0961">Cell wall biogenesis/degradation</keyword>
<feature type="compositionally biased region" description="Basic and acidic residues" evidence="5">
    <location>
        <begin position="339"/>
        <end position="359"/>
    </location>
</feature>
<reference evidence="7 8" key="1">
    <citation type="journal article" date="2016" name="Front. Microbiol.">
        <title>Comprehensive Phylogenetic Analysis of Bovine Non-aureus Staphylococci Species Based on Whole-Genome Sequencing.</title>
        <authorList>
            <person name="Naushad S."/>
            <person name="Barkema H.W."/>
            <person name="Luby C."/>
            <person name="Condas L.A."/>
            <person name="Nobrega D.B."/>
            <person name="Carson D.A."/>
            <person name="De Buck J."/>
        </authorList>
    </citation>
    <scope>NUCLEOTIDE SEQUENCE [LARGE SCALE GENOMIC DNA]</scope>
    <source>
        <strain evidence="7 8">SNUC 102</strain>
    </source>
</reference>
<evidence type="ECO:0000256" key="1">
    <source>
        <dbReference type="ARBA" id="ARBA00001561"/>
    </source>
</evidence>
<dbReference type="SUPFAM" id="SSF54001">
    <property type="entry name" value="Cysteine proteinases"/>
    <property type="match status" value="1"/>
</dbReference>
<dbReference type="InterPro" id="IPR007921">
    <property type="entry name" value="CHAP_dom"/>
</dbReference>
<dbReference type="OrthoDB" id="2416895at2"/>
<comment type="caution">
    <text evidence="7">The sequence shown here is derived from an EMBL/GenBank/DDBJ whole genome shotgun (WGS) entry which is preliminary data.</text>
</comment>
<feature type="region of interest" description="Disordered" evidence="5">
    <location>
        <begin position="332"/>
        <end position="361"/>
    </location>
</feature>
<dbReference type="RefSeq" id="WP_119603785.1">
    <property type="nucleotide sequence ID" value="NZ_QXUL01000021.1"/>
</dbReference>
<evidence type="ECO:0000256" key="3">
    <source>
        <dbReference type="ARBA" id="ARBA00022801"/>
    </source>
</evidence>
<dbReference type="GO" id="GO:0009253">
    <property type="term" value="P:peptidoglycan catabolic process"/>
    <property type="evidence" value="ECO:0007669"/>
    <property type="project" value="InterPro"/>
</dbReference>
<proteinExistence type="predicted"/>
<dbReference type="InterPro" id="IPR038765">
    <property type="entry name" value="Papain-like_cys_pep_sf"/>
</dbReference>
<dbReference type="Proteomes" id="UP000285567">
    <property type="component" value="Unassembled WGS sequence"/>
</dbReference>
<dbReference type="GO" id="GO:0008745">
    <property type="term" value="F:N-acetylmuramoyl-L-alanine amidase activity"/>
    <property type="evidence" value="ECO:0007669"/>
    <property type="project" value="UniProtKB-EC"/>
</dbReference>
<dbReference type="InterPro" id="IPR003646">
    <property type="entry name" value="SH3-like_bac-type"/>
</dbReference>
<evidence type="ECO:0000313" key="8">
    <source>
        <dbReference type="Proteomes" id="UP000285567"/>
    </source>
</evidence>
<evidence type="ECO:0000256" key="4">
    <source>
        <dbReference type="ARBA" id="ARBA00023316"/>
    </source>
</evidence>
<dbReference type="CDD" id="cd06583">
    <property type="entry name" value="PGRP"/>
    <property type="match status" value="1"/>
</dbReference>
<evidence type="ECO:0000256" key="5">
    <source>
        <dbReference type="SAM" id="MobiDB-lite"/>
    </source>
</evidence>
<dbReference type="Gene3D" id="2.30.30.40">
    <property type="entry name" value="SH3 Domains"/>
    <property type="match status" value="1"/>
</dbReference>
<dbReference type="SUPFAM" id="SSF55846">
    <property type="entry name" value="N-acetylmuramoyl-L-alanine amidase-like"/>
    <property type="match status" value="1"/>
</dbReference>
<dbReference type="InterPro" id="IPR036505">
    <property type="entry name" value="Amidase/PGRP_sf"/>
</dbReference>
<dbReference type="EMBL" id="QXUL01000021">
    <property type="protein sequence ID" value="RIN11364.1"/>
    <property type="molecule type" value="Genomic_DNA"/>
</dbReference>
<dbReference type="InterPro" id="IPR051206">
    <property type="entry name" value="NAMLAA_amidase_2"/>
</dbReference>
<organism evidence="7 8">
    <name type="scientific">Staphylococcus xylosus</name>
    <dbReference type="NCBI Taxonomy" id="1288"/>
    <lineage>
        <taxon>Bacteria</taxon>
        <taxon>Bacillati</taxon>
        <taxon>Bacillota</taxon>
        <taxon>Bacilli</taxon>
        <taxon>Bacillales</taxon>
        <taxon>Staphylococcaceae</taxon>
        <taxon>Staphylococcus</taxon>
    </lineage>
</organism>
<keyword evidence="8" id="KW-1185">Reference proteome</keyword>
<dbReference type="Gene3D" id="3.40.80.10">
    <property type="entry name" value="Peptidoglycan recognition protein-like"/>
    <property type="match status" value="1"/>
</dbReference>
<dbReference type="PANTHER" id="PTHR30417">
    <property type="entry name" value="N-ACETYLMURAMOYL-L-ALANINE AMIDASE AMID"/>
    <property type="match status" value="1"/>
</dbReference>
<dbReference type="Pfam" id="PF08460">
    <property type="entry name" value="SH3_5"/>
    <property type="match status" value="1"/>
</dbReference>
<evidence type="ECO:0000313" key="7">
    <source>
        <dbReference type="EMBL" id="RIN11364.1"/>
    </source>
</evidence>
<dbReference type="GO" id="GO:0009254">
    <property type="term" value="P:peptidoglycan turnover"/>
    <property type="evidence" value="ECO:0007669"/>
    <property type="project" value="TreeGrafter"/>
</dbReference>
<gene>
    <name evidence="7" type="ORF">BU097_05250</name>
</gene>
<dbReference type="Gene3D" id="3.90.1720.10">
    <property type="entry name" value="endopeptidase domain like (from Nostoc punctiforme)"/>
    <property type="match status" value="1"/>
</dbReference>
<evidence type="ECO:0000259" key="6">
    <source>
        <dbReference type="PROSITE" id="PS50911"/>
    </source>
</evidence>
<feature type="domain" description="Peptidase C51" evidence="6">
    <location>
        <begin position="3"/>
        <end position="131"/>
    </location>
</feature>
<dbReference type="AlphaFoldDB" id="A0A418IPK1"/>
<dbReference type="InterPro" id="IPR002502">
    <property type="entry name" value="Amidase_domain"/>
</dbReference>
<sequence length="458" mass="51709">MKKQDAVKWAVKNIGNRLTAGQSNGAQCATFIIEFLKDHFNVHPTGDAKDFINYKYPKGFQVIKNTPEFVPKPGDIFVYGGKYGHTGIVTEANKTLFNSIDQNWYNESLTNGSPAAFVEDHDYDNFIGVIRPPYEDADKGVTTKATKIETINQTINYKMPNRSGNVKGVVIHNTASSATAKQDYNNLKNASQARYEAGIAHYYIDRHTVWRAIDTFSIGWHVANAYGNNAFIGYEVNESMSASNKDFMANEQATFKKAAADLLYYGLPVNRETVMLHCQFVPTACPHRSMALHTGFDPVRQGAAPQSIVNQLKDYFIKEIKKYYNNPALKAGSPASSDIPDRETIPTLKPNEEEHKETNSKGWKQNQFGTWYKSEQARFTCGNTAIATRVGSPFIRDDIFGYWFQPSGYANYDEVCLQDGYVWIGFDWNNTRYYMPIRTWNGVKPPNHGVGTLWGYIN</sequence>
<accession>A0A418IPK1</accession>
<dbReference type="Pfam" id="PF01510">
    <property type="entry name" value="Amidase_2"/>
    <property type="match status" value="1"/>
</dbReference>
<evidence type="ECO:0000256" key="2">
    <source>
        <dbReference type="ARBA" id="ARBA00011901"/>
    </source>
</evidence>
<comment type="catalytic activity">
    <reaction evidence="1">
        <text>Hydrolyzes the link between N-acetylmuramoyl residues and L-amino acid residues in certain cell-wall glycopeptides.</text>
        <dbReference type="EC" id="3.5.1.28"/>
    </reaction>
</comment>